<gene>
    <name evidence="3" type="ORF">GCM10025876_05800</name>
</gene>
<name>A0ABQ6I9I2_9MICO</name>
<dbReference type="InterPro" id="IPR003439">
    <property type="entry name" value="ABC_transporter-like_ATP-bd"/>
</dbReference>
<dbReference type="EMBL" id="BSUN01000001">
    <property type="protein sequence ID" value="GMA34376.1"/>
    <property type="molecule type" value="Genomic_DNA"/>
</dbReference>
<dbReference type="InterPro" id="IPR027417">
    <property type="entry name" value="P-loop_NTPase"/>
</dbReference>
<evidence type="ECO:0000259" key="2">
    <source>
        <dbReference type="Pfam" id="PF00005"/>
    </source>
</evidence>
<dbReference type="Proteomes" id="UP001157125">
    <property type="component" value="Unassembled WGS sequence"/>
</dbReference>
<accession>A0ABQ6I9I2</accession>
<feature type="domain" description="ABC transporter" evidence="2">
    <location>
        <begin position="22"/>
        <end position="54"/>
    </location>
</feature>
<dbReference type="Pfam" id="PF00005">
    <property type="entry name" value="ABC_tran"/>
    <property type="match status" value="1"/>
</dbReference>
<keyword evidence="4" id="KW-1185">Reference proteome</keyword>
<dbReference type="RefSeq" id="WP_284327370.1">
    <property type="nucleotide sequence ID" value="NZ_BSUN01000001.1"/>
</dbReference>
<evidence type="ECO:0000313" key="4">
    <source>
        <dbReference type="Proteomes" id="UP001157125"/>
    </source>
</evidence>
<dbReference type="CDD" id="cd00267">
    <property type="entry name" value="ABC_ATPase"/>
    <property type="match status" value="1"/>
</dbReference>
<protein>
    <recommendedName>
        <fullName evidence="2">ABC transporter domain-containing protein</fullName>
    </recommendedName>
</protein>
<dbReference type="PANTHER" id="PTHR24220:SF689">
    <property type="entry name" value="LIPOPROTEIN-RELEASING SYSTEM ATP-BINDING PROTEIN LOLD"/>
    <property type="match status" value="1"/>
</dbReference>
<evidence type="ECO:0000313" key="3">
    <source>
        <dbReference type="EMBL" id="GMA34376.1"/>
    </source>
</evidence>
<dbReference type="PANTHER" id="PTHR24220">
    <property type="entry name" value="IMPORT ATP-BINDING PROTEIN"/>
    <property type="match status" value="1"/>
</dbReference>
<dbReference type="SUPFAM" id="SSF52540">
    <property type="entry name" value="P-loop containing nucleoside triphosphate hydrolases"/>
    <property type="match status" value="1"/>
</dbReference>
<organism evidence="3 4">
    <name type="scientific">Demequina litorisediminis</name>
    <dbReference type="NCBI Taxonomy" id="1849022"/>
    <lineage>
        <taxon>Bacteria</taxon>
        <taxon>Bacillati</taxon>
        <taxon>Actinomycetota</taxon>
        <taxon>Actinomycetes</taxon>
        <taxon>Micrococcales</taxon>
        <taxon>Demequinaceae</taxon>
        <taxon>Demequina</taxon>
    </lineage>
</organism>
<comment type="caution">
    <text evidence="3">The sequence shown here is derived from an EMBL/GenBank/DDBJ whole genome shotgun (WGS) entry which is preliminary data.</text>
</comment>
<proteinExistence type="inferred from homology"/>
<dbReference type="Gene3D" id="3.40.50.300">
    <property type="entry name" value="P-loop containing nucleotide triphosphate hydrolases"/>
    <property type="match status" value="1"/>
</dbReference>
<reference evidence="4" key="1">
    <citation type="journal article" date="2019" name="Int. J. Syst. Evol. Microbiol.">
        <title>The Global Catalogue of Microorganisms (GCM) 10K type strain sequencing project: providing services to taxonomists for standard genome sequencing and annotation.</title>
        <authorList>
            <consortium name="The Broad Institute Genomics Platform"/>
            <consortium name="The Broad Institute Genome Sequencing Center for Infectious Disease"/>
            <person name="Wu L."/>
            <person name="Ma J."/>
        </authorList>
    </citation>
    <scope>NUCLEOTIDE SEQUENCE [LARGE SCALE GENOMIC DNA]</scope>
    <source>
        <strain evidence="4">NBRC 112299</strain>
    </source>
</reference>
<comment type="similarity">
    <text evidence="1">Belongs to the ABC transporter superfamily.</text>
</comment>
<dbReference type="InterPro" id="IPR015854">
    <property type="entry name" value="ABC_transpr_LolD-like"/>
</dbReference>
<evidence type="ECO:0000256" key="1">
    <source>
        <dbReference type="ARBA" id="ARBA00005417"/>
    </source>
</evidence>
<sequence>MVAAAWSRQFAWAPQRPDLGPEGRTLSLGERQRVALDRALAAGRPVVVLDEPTSHLDRTNRDAVIARIVATARTGVTVVVATHEPEPIAVADTTVTVTAMEVAR</sequence>